<protein>
    <submittedName>
        <fullName evidence="1">Uncharacterized protein</fullName>
    </submittedName>
</protein>
<accession>A0ABY6GYM3</accession>
<dbReference type="Proteomes" id="UP001163255">
    <property type="component" value="Chromosome"/>
</dbReference>
<proteinExistence type="predicted"/>
<dbReference type="InterPro" id="IPR013398">
    <property type="entry name" value="CRISPR-assoc_prot_Csy2"/>
</dbReference>
<evidence type="ECO:0000313" key="2">
    <source>
        <dbReference type="Proteomes" id="UP001163255"/>
    </source>
</evidence>
<dbReference type="Pfam" id="PF09614">
    <property type="entry name" value="Cas_Csy2"/>
    <property type="match status" value="1"/>
</dbReference>
<name>A0ABY6GYM3_9GAMM</name>
<dbReference type="EMBL" id="CP103300">
    <property type="protein sequence ID" value="UYM17672.1"/>
    <property type="molecule type" value="Genomic_DNA"/>
</dbReference>
<organism evidence="1 2">
    <name type="scientific">Endozoicomonas euniceicola</name>
    <dbReference type="NCBI Taxonomy" id="1234143"/>
    <lineage>
        <taxon>Bacteria</taxon>
        <taxon>Pseudomonadati</taxon>
        <taxon>Pseudomonadota</taxon>
        <taxon>Gammaproteobacteria</taxon>
        <taxon>Oceanospirillales</taxon>
        <taxon>Endozoicomonadaceae</taxon>
        <taxon>Endozoicomonas</taxon>
    </lineage>
</organism>
<reference evidence="1" key="1">
    <citation type="submission" date="2022-10" db="EMBL/GenBank/DDBJ databases">
        <title>Completed Genome Sequence of two octocoral isolated bacterium, Endozoicomonas euniceicola EF212T and Endozoicomonas gorgoniicola PS125T.</title>
        <authorList>
            <person name="Chiou Y.-J."/>
            <person name="Chen Y.-H."/>
        </authorList>
    </citation>
    <scope>NUCLEOTIDE SEQUENCE</scope>
    <source>
        <strain evidence="1">EF212</strain>
    </source>
</reference>
<dbReference type="RefSeq" id="WP_262600336.1">
    <property type="nucleotide sequence ID" value="NZ_CP103300.1"/>
</dbReference>
<evidence type="ECO:0000313" key="1">
    <source>
        <dbReference type="EMBL" id="UYM17672.1"/>
    </source>
</evidence>
<sequence>MNHNAQFETSLLKPVSDITGHESEFLIQIINQSAKTNGQSSKQAFLLATKLLKDKRFIIKCCKSLSGFLTHNPKIFDAKVKGWVFADLPEFIGDSPYLYSDTILHHHYYDNSGSAEYSSSRIFLCTEFIYKDCHTTLYHEFLAENSGIIDILMSMGLSVENKQLIKSACQSHKQNPFPEVVPAYQIQVLIPYALEEQQYISISPCSSSYVQGAVHDFFIDKGITNLNKKIHNVPRPQNMGTLAYSARGAIAVLSPKINLERKQTPLKQALATLHSGDSLLSADFKNFNFMLKINKMADFLTNRYDAINLKSSEKAHILSRLQRQVSAMFSHLDALRKAYQCNQVTLEDIEKLKSSQKNYVIRKKLSSDEMHTIWKESVTEIQKQLLKNNQNNNLIYHPALVLYISYSVKIHLKPLYQGNLEIAKPELPVWKSKAKGQQTLEQNQPCYLYIPNLKVFNAHADNSPYTTGLPAITALVGYVDRLRRNLIESTDMDIGKTNVSWWLHSFQTITGIKKHEPARWNLKTRHPLSDVVSRNFCHLSFDLVLECSNKLNNFNDLCQLPECLPTKFASGDVVLADEDPSQNCVSVKPMVFPALDELVLYLKSTAVSRWLVLDHSSHFPRMSENILSDFSCEFSRHLTNNYVSQLSLSGVGYKLLESPMIREGSRLKNHAYAETVVGMQQLLKLDAITISQVPLLPIFWSYTATKRLVLCKAFKSDS</sequence>
<gene>
    <name evidence="1" type="ORF">NX720_07130</name>
</gene>
<keyword evidence="2" id="KW-1185">Reference proteome</keyword>